<protein>
    <submittedName>
        <fullName evidence="1">Uncharacterized protein</fullName>
    </submittedName>
</protein>
<dbReference type="AlphaFoldDB" id="A0A9P5E6U3"/>
<accession>A0A9P5E6U3</accession>
<gene>
    <name evidence="1" type="ORF">FAGAP_11943</name>
</gene>
<evidence type="ECO:0000313" key="2">
    <source>
        <dbReference type="Proteomes" id="UP000737391"/>
    </source>
</evidence>
<organism evidence="1 2">
    <name type="scientific">Fusarium agapanthi</name>
    <dbReference type="NCBI Taxonomy" id="1803897"/>
    <lineage>
        <taxon>Eukaryota</taxon>
        <taxon>Fungi</taxon>
        <taxon>Dikarya</taxon>
        <taxon>Ascomycota</taxon>
        <taxon>Pezizomycotina</taxon>
        <taxon>Sordariomycetes</taxon>
        <taxon>Hypocreomycetidae</taxon>
        <taxon>Hypocreales</taxon>
        <taxon>Nectriaceae</taxon>
        <taxon>Fusarium</taxon>
        <taxon>Fusarium fujikuroi species complex</taxon>
    </lineage>
</organism>
<dbReference type="EMBL" id="LUFC02001183">
    <property type="protein sequence ID" value="KAF4481683.1"/>
    <property type="molecule type" value="Genomic_DNA"/>
</dbReference>
<proteinExistence type="predicted"/>
<name>A0A9P5E6U3_9HYPO</name>
<keyword evidence="2" id="KW-1185">Reference proteome</keyword>
<evidence type="ECO:0000313" key="1">
    <source>
        <dbReference type="EMBL" id="KAF4481683.1"/>
    </source>
</evidence>
<dbReference type="Proteomes" id="UP000737391">
    <property type="component" value="Unassembled WGS sequence"/>
</dbReference>
<reference evidence="1" key="1">
    <citation type="submission" date="2020-01" db="EMBL/GenBank/DDBJ databases">
        <title>Identification and distribution of gene clusters putatively required for synthesis of sphingolipid metabolism inhibitors in phylogenetically diverse species of the filamentous fungus Fusarium.</title>
        <authorList>
            <person name="Kim H.-S."/>
            <person name="Busman M."/>
            <person name="Brown D.W."/>
            <person name="Divon H."/>
            <person name="Uhlig S."/>
            <person name="Proctor R.H."/>
        </authorList>
    </citation>
    <scope>NUCLEOTIDE SEQUENCE</scope>
    <source>
        <strain evidence="1">NRRL 31653</strain>
    </source>
</reference>
<sequence>MVVNVCSHNKLPTDDVLLNVEEKVKEHLPQLEKLFKEWGVAESLALIVLHRHFKLPDGCNQVGRLIDGRFYFTRKVANNALNSSELYGSKFVLTQRGWCPVEIHEGFESDLTKVNPKFLGAFTKYLLEKNLTLTFGFEYIVPELSKFNTLELPLSDYGLIVVNAATVPSIDASTITTKWVWSHPKYTRELVCVWIPGKGHKKKDVKPEDTYPDDSQVMAAFEKEYHNVY</sequence>
<comment type="caution">
    <text evidence="1">The sequence shown here is derived from an EMBL/GenBank/DDBJ whole genome shotgun (WGS) entry which is preliminary data.</text>
</comment>
<dbReference type="OrthoDB" id="5086570at2759"/>